<organism evidence="10 11">
    <name type="scientific">Monodon monoceros</name>
    <name type="common">Narwhal</name>
    <name type="synonym">Ceratodon monodon</name>
    <dbReference type="NCBI Taxonomy" id="40151"/>
    <lineage>
        <taxon>Eukaryota</taxon>
        <taxon>Metazoa</taxon>
        <taxon>Chordata</taxon>
        <taxon>Craniata</taxon>
        <taxon>Vertebrata</taxon>
        <taxon>Euteleostomi</taxon>
        <taxon>Mammalia</taxon>
        <taxon>Eutheria</taxon>
        <taxon>Laurasiatheria</taxon>
        <taxon>Artiodactyla</taxon>
        <taxon>Whippomorpha</taxon>
        <taxon>Cetacea</taxon>
        <taxon>Odontoceti</taxon>
        <taxon>Monodontidae</taxon>
        <taxon>Monodon</taxon>
    </lineage>
</organism>
<evidence type="ECO:0000256" key="3">
    <source>
        <dbReference type="ARBA" id="ARBA00022448"/>
    </source>
</evidence>
<evidence type="ECO:0000256" key="6">
    <source>
        <dbReference type="ARBA" id="ARBA00022989"/>
    </source>
</evidence>
<dbReference type="Proteomes" id="UP000308365">
    <property type="component" value="Unassembled WGS sequence"/>
</dbReference>
<dbReference type="PANTHER" id="PTHR11153">
    <property type="entry name" value="SIDEROFLEXIN"/>
    <property type="match status" value="1"/>
</dbReference>
<feature type="transmembrane region" description="Helical" evidence="9">
    <location>
        <begin position="352"/>
        <end position="372"/>
    </location>
</feature>
<evidence type="ECO:0000256" key="7">
    <source>
        <dbReference type="ARBA" id="ARBA00023128"/>
    </source>
</evidence>
<protein>
    <recommendedName>
        <fullName evidence="12">Sidoreflexin</fullName>
    </recommendedName>
</protein>
<keyword evidence="8 9" id="KW-0472">Membrane</keyword>
<proteinExistence type="inferred from homology"/>
<evidence type="ECO:0000256" key="1">
    <source>
        <dbReference type="ARBA" id="ARBA00004225"/>
    </source>
</evidence>
<keyword evidence="3" id="KW-0813">Transport</keyword>
<dbReference type="GO" id="GO:0015075">
    <property type="term" value="F:monoatomic ion transmembrane transporter activity"/>
    <property type="evidence" value="ECO:0007669"/>
    <property type="project" value="InterPro"/>
</dbReference>
<keyword evidence="7" id="KW-0496">Mitochondrion</keyword>
<name>A0A4U1FDY3_MONMO</name>
<evidence type="ECO:0000256" key="4">
    <source>
        <dbReference type="ARBA" id="ARBA00022692"/>
    </source>
</evidence>
<evidence type="ECO:0000313" key="11">
    <source>
        <dbReference type="Proteomes" id="UP000308365"/>
    </source>
</evidence>
<sequence length="434" mass="48603">MTFCFSPYLGFQMGRSWVLPPHLQKDTTEEVRKPVFQTLMLSARENQLSLEERALLQERMEADLSGFNIDAPRWDQCTFLGRVKHFFNVTDPRTVLVPERKLDWAKVMVEKSRMGTVPPGTQVEQLLYAKKLYDSAFHPDTGDKMNVIGRMSFQVPGGMIITGFMLQFYRTIPAVVFWQWVNQSFNALVNYTNRNAASPTSVRQMAVSYVTATTAAVATAVGMNTLTKRAPPLVGRWVPFAAVAAANCVNIPMMRQQELIQGICVKDRNHNEIGHSRRAAAIGITQVVISRITMAAPGMILLPVIMERLEKLRCMKRIQVLHAPLQVLLSGCFLIFMVPVACGLFPQKWYQLFIPHLVLLSTLSLVSLTCLVSRRREGGAGREASVQGQVPVSLNAGPLDPSELPVSYLEPELQDTIKAKYGEPVPYVYFNKGL</sequence>
<dbReference type="InterPro" id="IPR004686">
    <property type="entry name" value="Mtc"/>
</dbReference>
<comment type="subcellular location">
    <subcellularLocation>
        <location evidence="1">Mitochondrion membrane</location>
        <topology evidence="1">Multi-pass membrane protein</topology>
    </subcellularLocation>
</comment>
<evidence type="ECO:0000256" key="8">
    <source>
        <dbReference type="ARBA" id="ARBA00023136"/>
    </source>
</evidence>
<evidence type="ECO:0000256" key="5">
    <source>
        <dbReference type="ARBA" id="ARBA00022970"/>
    </source>
</evidence>
<keyword evidence="4 9" id="KW-0812">Transmembrane</keyword>
<keyword evidence="6 9" id="KW-1133">Transmembrane helix</keyword>
<dbReference type="AlphaFoldDB" id="A0A4U1FDY3"/>
<keyword evidence="5" id="KW-0029">Amino-acid transport</keyword>
<dbReference type="GO" id="GO:0005743">
    <property type="term" value="C:mitochondrial inner membrane"/>
    <property type="evidence" value="ECO:0007669"/>
    <property type="project" value="TreeGrafter"/>
</dbReference>
<evidence type="ECO:0000313" key="10">
    <source>
        <dbReference type="EMBL" id="TKC47898.1"/>
    </source>
</evidence>
<comment type="similarity">
    <text evidence="2">Belongs to the sideroflexin family.</text>
</comment>
<dbReference type="GO" id="GO:0140300">
    <property type="term" value="P:serine import into mitochondrion"/>
    <property type="evidence" value="ECO:0007669"/>
    <property type="project" value="TreeGrafter"/>
</dbReference>
<evidence type="ECO:0000256" key="9">
    <source>
        <dbReference type="SAM" id="Phobius"/>
    </source>
</evidence>
<dbReference type="PANTHER" id="PTHR11153:SF14">
    <property type="entry name" value="SIDEROFLEXIN-2"/>
    <property type="match status" value="1"/>
</dbReference>
<evidence type="ECO:0008006" key="12">
    <source>
        <dbReference type="Google" id="ProtNLM"/>
    </source>
</evidence>
<dbReference type="Pfam" id="PF03820">
    <property type="entry name" value="SFXNs"/>
    <property type="match status" value="1"/>
</dbReference>
<feature type="transmembrane region" description="Helical" evidence="9">
    <location>
        <begin position="327"/>
        <end position="346"/>
    </location>
</feature>
<gene>
    <name evidence="10" type="ORF">EI555_012939</name>
</gene>
<dbReference type="NCBIfam" id="TIGR00798">
    <property type="entry name" value="mtc"/>
    <property type="match status" value="1"/>
</dbReference>
<evidence type="ECO:0000256" key="2">
    <source>
        <dbReference type="ARBA" id="ARBA00005974"/>
    </source>
</evidence>
<dbReference type="EMBL" id="RWIC01000189">
    <property type="protein sequence ID" value="TKC47898.1"/>
    <property type="molecule type" value="Genomic_DNA"/>
</dbReference>
<accession>A0A4U1FDY3</accession>
<comment type="caution">
    <text evidence="10">The sequence shown here is derived from an EMBL/GenBank/DDBJ whole genome shotgun (WGS) entry which is preliminary data.</text>
</comment>
<feature type="transmembrane region" description="Helical" evidence="9">
    <location>
        <begin position="288"/>
        <end position="306"/>
    </location>
</feature>
<reference evidence="11" key="1">
    <citation type="journal article" date="2019" name="IScience">
        <title>Narwhal Genome Reveals Long-Term Low Genetic Diversity despite Current Large Abundance Size.</title>
        <authorList>
            <person name="Westbury M.V."/>
            <person name="Petersen B."/>
            <person name="Garde E."/>
            <person name="Heide-Jorgensen M.P."/>
            <person name="Lorenzen E.D."/>
        </authorList>
    </citation>
    <scope>NUCLEOTIDE SEQUENCE [LARGE SCALE GENOMIC DNA]</scope>
</reference>